<dbReference type="PANTHER" id="PTHR22935:SF95">
    <property type="entry name" value="BETA-LACTAMASE-LIKE 1-RELATED"/>
    <property type="match status" value="1"/>
</dbReference>
<dbReference type="RefSeq" id="XP_026101448.1">
    <property type="nucleotide sequence ID" value="XM_026245663.1"/>
</dbReference>
<proteinExistence type="predicted"/>
<dbReference type="PANTHER" id="PTHR22935">
    <property type="entry name" value="PENICILLIN-BINDING PROTEIN"/>
    <property type="match status" value="1"/>
</dbReference>
<dbReference type="InterPro" id="IPR051478">
    <property type="entry name" value="Beta-lactamase-like_AB/R"/>
</dbReference>
<dbReference type="Proteomes" id="UP000515129">
    <property type="component" value="Unplaced"/>
</dbReference>
<dbReference type="GeneID" id="113072698"/>
<dbReference type="PROSITE" id="PS51257">
    <property type="entry name" value="PROKAR_LIPOPROTEIN"/>
    <property type="match status" value="1"/>
</dbReference>
<gene>
    <name evidence="2" type="primary">LOC113072698</name>
</gene>
<dbReference type="KEGG" id="caua:113072698"/>
<name>A0A6P6MYN0_CARAU</name>
<keyword evidence="1" id="KW-1185">Reference proteome</keyword>
<dbReference type="OrthoDB" id="5946976at2759"/>
<accession>A0A6P6MYN0</accession>
<protein>
    <submittedName>
        <fullName evidence="2">Beta-lactamase-like 1</fullName>
    </submittedName>
</protein>
<evidence type="ECO:0000313" key="2">
    <source>
        <dbReference type="RefSeq" id="XP_026101448.1"/>
    </source>
</evidence>
<feature type="non-terminal residue" evidence="2">
    <location>
        <position position="123"/>
    </location>
</feature>
<sequence>MKVKWTQLGLVFFLLLSIIMTSCFIWQYQLPKLVLEENTGERSKSVRMCPRFPEPTPLEHPIHSLKEALEKVDALLRNNINPISLPSLSAIVTYNDTVLWTGNFGKRNGSDPNSAPPNEYTIY</sequence>
<dbReference type="AlphaFoldDB" id="A0A6P6MYN0"/>
<evidence type="ECO:0000313" key="1">
    <source>
        <dbReference type="Proteomes" id="UP000515129"/>
    </source>
</evidence>
<organism evidence="1 2">
    <name type="scientific">Carassius auratus</name>
    <name type="common">Goldfish</name>
    <dbReference type="NCBI Taxonomy" id="7957"/>
    <lineage>
        <taxon>Eukaryota</taxon>
        <taxon>Metazoa</taxon>
        <taxon>Chordata</taxon>
        <taxon>Craniata</taxon>
        <taxon>Vertebrata</taxon>
        <taxon>Euteleostomi</taxon>
        <taxon>Actinopterygii</taxon>
        <taxon>Neopterygii</taxon>
        <taxon>Teleostei</taxon>
        <taxon>Ostariophysi</taxon>
        <taxon>Cypriniformes</taxon>
        <taxon>Cyprinidae</taxon>
        <taxon>Cyprininae</taxon>
        <taxon>Carassius</taxon>
    </lineage>
</organism>
<reference evidence="2" key="1">
    <citation type="submission" date="2025-08" db="UniProtKB">
        <authorList>
            <consortium name="RefSeq"/>
        </authorList>
    </citation>
    <scope>IDENTIFICATION</scope>
    <source>
        <strain evidence="2">Wakin</strain>
        <tissue evidence="2">Muscle</tissue>
    </source>
</reference>